<feature type="domain" description="Enoyl reductase (ER)" evidence="4">
    <location>
        <begin position="58"/>
        <end position="410"/>
    </location>
</feature>
<dbReference type="PANTHER" id="PTHR11695:SF294">
    <property type="entry name" value="RETICULON-4-INTERACTING PROTEIN 1, MITOCHONDRIAL"/>
    <property type="match status" value="1"/>
</dbReference>
<evidence type="ECO:0000256" key="2">
    <source>
        <dbReference type="ARBA" id="ARBA00022677"/>
    </source>
</evidence>
<proteinExistence type="inferred from homology"/>
<evidence type="ECO:0000313" key="5">
    <source>
        <dbReference type="EMBL" id="KAH3687802.1"/>
    </source>
</evidence>
<evidence type="ECO:0000313" key="6">
    <source>
        <dbReference type="Proteomes" id="UP000774326"/>
    </source>
</evidence>
<dbReference type="InterPro" id="IPR013154">
    <property type="entry name" value="ADH-like_N"/>
</dbReference>
<keyword evidence="2" id="KW-0551">Lipid droplet</keyword>
<dbReference type="AlphaFoldDB" id="A0A9P8QC08"/>
<dbReference type="GO" id="GO:0016491">
    <property type="term" value="F:oxidoreductase activity"/>
    <property type="evidence" value="ECO:0007669"/>
    <property type="project" value="InterPro"/>
</dbReference>
<dbReference type="GO" id="GO:0005811">
    <property type="term" value="C:lipid droplet"/>
    <property type="evidence" value="ECO:0007669"/>
    <property type="project" value="UniProtKB-SubCell"/>
</dbReference>
<dbReference type="Pfam" id="PF08240">
    <property type="entry name" value="ADH_N"/>
    <property type="match status" value="1"/>
</dbReference>
<protein>
    <recommendedName>
        <fullName evidence="4">Enoyl reductase (ER) domain-containing protein</fullName>
    </recommendedName>
</protein>
<dbReference type="SMART" id="SM00829">
    <property type="entry name" value="PKS_ER"/>
    <property type="match status" value="1"/>
</dbReference>
<dbReference type="InterPro" id="IPR036291">
    <property type="entry name" value="NAD(P)-bd_dom_sf"/>
</dbReference>
<dbReference type="Gene3D" id="3.40.50.720">
    <property type="entry name" value="NAD(P)-binding Rossmann-like Domain"/>
    <property type="match status" value="1"/>
</dbReference>
<evidence type="ECO:0000256" key="1">
    <source>
        <dbReference type="ARBA" id="ARBA00004502"/>
    </source>
</evidence>
<dbReference type="Proteomes" id="UP000774326">
    <property type="component" value="Unassembled WGS sequence"/>
</dbReference>
<dbReference type="Gene3D" id="3.90.180.10">
    <property type="entry name" value="Medium-chain alcohol dehydrogenases, catalytic domain"/>
    <property type="match status" value="1"/>
</dbReference>
<reference evidence="5" key="1">
    <citation type="journal article" date="2021" name="Open Biol.">
        <title>Shared evolutionary footprints suggest mitochondrial oxidative damage underlies multiple complex I losses in fungi.</title>
        <authorList>
            <person name="Schikora-Tamarit M.A."/>
            <person name="Marcet-Houben M."/>
            <person name="Nosek J."/>
            <person name="Gabaldon T."/>
        </authorList>
    </citation>
    <scope>NUCLEOTIDE SEQUENCE</scope>
    <source>
        <strain evidence="5">CBS2887</strain>
    </source>
</reference>
<accession>A0A9P8QC08</accession>
<reference evidence="5" key="2">
    <citation type="submission" date="2021-01" db="EMBL/GenBank/DDBJ databases">
        <authorList>
            <person name="Schikora-Tamarit M.A."/>
        </authorList>
    </citation>
    <scope>NUCLEOTIDE SEQUENCE</scope>
    <source>
        <strain evidence="5">CBS2887</strain>
    </source>
</reference>
<dbReference type="InterPro" id="IPR011032">
    <property type="entry name" value="GroES-like_sf"/>
</dbReference>
<comment type="subcellular location">
    <subcellularLocation>
        <location evidence="1">Lipid droplet</location>
    </subcellularLocation>
</comment>
<sequence length="415" mass="46017">MSKTTTPALKNETYLPKGEAPLEIKDENKLHTFKRVARPLRHVRYVPTKQLVFYSKNKAPQFTYDIKFKTPIKSNQIVVQVKAVGLNPVDLKIINSYVSNFNAERGIGREYAGVITHVGADHASNWKEGDEVCGLFFHPNGYGTLSSSVLIDPSVDALVKKPKDISMESAGSWLYTFGSAYQILNSVKNLNQASSVLIVGGSSSVGLMVIQLLKVYYKVENIAAIVSGSAIKLVESHGATVAINYKINNDLPHVLELLTKTGVYKDYDQDGKPIDNTVFRAGKFDLIVDCVGGYNVLGKVNKYLKYPNEGGKYITTVGDVKSNYHKDIYNQWNSAYVNTRAMFGGTFGFGVNYTKFEFDRKPDNTWLQLGAELLGNGEITNVIDTIYNWKDFKVAASKLQAGHAHGKIVLQVDDF</sequence>
<evidence type="ECO:0000259" key="4">
    <source>
        <dbReference type="SMART" id="SM00829"/>
    </source>
</evidence>
<dbReference type="EMBL" id="JAEUBG010000611">
    <property type="protein sequence ID" value="KAH3687802.1"/>
    <property type="molecule type" value="Genomic_DNA"/>
</dbReference>
<dbReference type="InterPro" id="IPR050700">
    <property type="entry name" value="YIM1/Zinc_Alcohol_DH_Fams"/>
</dbReference>
<dbReference type="InterPro" id="IPR020843">
    <property type="entry name" value="ER"/>
</dbReference>
<dbReference type="OrthoDB" id="201656at2759"/>
<dbReference type="PANTHER" id="PTHR11695">
    <property type="entry name" value="ALCOHOL DEHYDROGENASE RELATED"/>
    <property type="match status" value="1"/>
</dbReference>
<dbReference type="SUPFAM" id="SSF51735">
    <property type="entry name" value="NAD(P)-binding Rossmann-fold domains"/>
    <property type="match status" value="1"/>
</dbReference>
<organism evidence="5 6">
    <name type="scientific">Wickerhamomyces pijperi</name>
    <name type="common">Yeast</name>
    <name type="synonym">Pichia pijperi</name>
    <dbReference type="NCBI Taxonomy" id="599730"/>
    <lineage>
        <taxon>Eukaryota</taxon>
        <taxon>Fungi</taxon>
        <taxon>Dikarya</taxon>
        <taxon>Ascomycota</taxon>
        <taxon>Saccharomycotina</taxon>
        <taxon>Saccharomycetes</taxon>
        <taxon>Phaffomycetales</taxon>
        <taxon>Wickerhamomycetaceae</taxon>
        <taxon>Wickerhamomyces</taxon>
    </lineage>
</organism>
<dbReference type="SUPFAM" id="SSF50129">
    <property type="entry name" value="GroES-like"/>
    <property type="match status" value="1"/>
</dbReference>
<dbReference type="Pfam" id="PF13602">
    <property type="entry name" value="ADH_zinc_N_2"/>
    <property type="match status" value="1"/>
</dbReference>
<comment type="caution">
    <text evidence="5">The sequence shown here is derived from an EMBL/GenBank/DDBJ whole genome shotgun (WGS) entry which is preliminary data.</text>
</comment>
<comment type="similarity">
    <text evidence="3">Belongs to the YIM1 family.</text>
</comment>
<evidence type="ECO:0000256" key="3">
    <source>
        <dbReference type="ARBA" id="ARBA00038249"/>
    </source>
</evidence>
<name>A0A9P8QC08_WICPI</name>
<keyword evidence="6" id="KW-1185">Reference proteome</keyword>
<gene>
    <name evidence="5" type="ORF">WICPIJ_001210</name>
</gene>